<reference evidence="2" key="1">
    <citation type="submission" date="2023-11" db="EMBL/GenBank/DDBJ databases">
        <authorList>
            <person name="De Vega J J."/>
            <person name="De Vega J J."/>
        </authorList>
    </citation>
    <scope>NUCLEOTIDE SEQUENCE</scope>
</reference>
<accession>A0AAD2HQ03</accession>
<feature type="region of interest" description="Disordered" evidence="1">
    <location>
        <begin position="56"/>
        <end position="76"/>
    </location>
</feature>
<evidence type="ECO:0000256" key="1">
    <source>
        <dbReference type="SAM" id="MobiDB-lite"/>
    </source>
</evidence>
<dbReference type="Proteomes" id="UP001295794">
    <property type="component" value="Unassembled WGS sequence"/>
</dbReference>
<dbReference type="AlphaFoldDB" id="A0AAD2HQ03"/>
<proteinExistence type="predicted"/>
<feature type="non-terminal residue" evidence="2">
    <location>
        <position position="1"/>
    </location>
</feature>
<dbReference type="EMBL" id="CAVNYO010000434">
    <property type="protein sequence ID" value="CAK5279196.1"/>
    <property type="molecule type" value="Genomic_DNA"/>
</dbReference>
<gene>
    <name evidence="2" type="ORF">MYCIT1_LOCUS29049</name>
</gene>
<protein>
    <submittedName>
        <fullName evidence="2">Uncharacterized protein</fullName>
    </submittedName>
</protein>
<name>A0AAD2HQ03_9AGAR</name>
<comment type="caution">
    <text evidence="2">The sequence shown here is derived from an EMBL/GenBank/DDBJ whole genome shotgun (WGS) entry which is preliminary data.</text>
</comment>
<sequence length="98" mass="10907">QLFNLVVHASRCLVSRSLSMVCCSEIRTLHIFVADTYAAEDARQVVTIQKKKKEKMRPDVAATLPSESTGRGIWRGRRGNKIFTNSVSPEDARGGTTR</sequence>
<evidence type="ECO:0000313" key="2">
    <source>
        <dbReference type="EMBL" id="CAK5279196.1"/>
    </source>
</evidence>
<organism evidence="2 3">
    <name type="scientific">Mycena citricolor</name>
    <dbReference type="NCBI Taxonomy" id="2018698"/>
    <lineage>
        <taxon>Eukaryota</taxon>
        <taxon>Fungi</taxon>
        <taxon>Dikarya</taxon>
        <taxon>Basidiomycota</taxon>
        <taxon>Agaricomycotina</taxon>
        <taxon>Agaricomycetes</taxon>
        <taxon>Agaricomycetidae</taxon>
        <taxon>Agaricales</taxon>
        <taxon>Marasmiineae</taxon>
        <taxon>Mycenaceae</taxon>
        <taxon>Mycena</taxon>
    </lineage>
</organism>
<evidence type="ECO:0000313" key="3">
    <source>
        <dbReference type="Proteomes" id="UP001295794"/>
    </source>
</evidence>
<keyword evidence="3" id="KW-1185">Reference proteome</keyword>